<dbReference type="EMBL" id="CP063304">
    <property type="protein sequence ID" value="QOV18094.1"/>
    <property type="molecule type" value="Genomic_DNA"/>
</dbReference>
<sequence length="190" mass="21918">MDQKTLEHIVKHEGFEKAAEISTDDLVFVPEYRKFCEENACGNYNKNYACPPYSGTPKEMKQRVLAYRRCIVFQSKTPVKDAFDNAEMKKLKRKHTQMTLQAMKELKTDGMDMDGFPIMCGPCNFCEECMMPSGKPCVKESMRFSCLSAYCIDVGKLAESCNMEIQWSGNEVYYFSIYVFDKKDKSGEIR</sequence>
<name>A0A7M2RDQ1_9FIRM</name>
<protein>
    <submittedName>
        <fullName evidence="1">DUF2284 domain-containing protein</fullName>
    </submittedName>
</protein>
<accession>A0A7M2RDQ1</accession>
<evidence type="ECO:0000313" key="2">
    <source>
        <dbReference type="Proteomes" id="UP000593601"/>
    </source>
</evidence>
<reference evidence="1 2" key="1">
    <citation type="submission" date="2020-10" db="EMBL/GenBank/DDBJ databases">
        <title>Blautia liquoris sp.nov., isolated from the mud in a fermentation cellar used for the production of Chinese strong-flavoured liquor.</title>
        <authorList>
            <person name="Lu L."/>
        </authorList>
    </citation>
    <scope>NUCLEOTIDE SEQUENCE [LARGE SCALE GENOMIC DNA]</scope>
    <source>
        <strain evidence="1 2">LZLJ-3</strain>
    </source>
</reference>
<dbReference type="Proteomes" id="UP000593601">
    <property type="component" value="Chromosome"/>
</dbReference>
<organism evidence="1 2">
    <name type="scientific">Blautia liquoris</name>
    <dbReference type="NCBI Taxonomy" id="2779518"/>
    <lineage>
        <taxon>Bacteria</taxon>
        <taxon>Bacillati</taxon>
        <taxon>Bacillota</taxon>
        <taxon>Clostridia</taxon>
        <taxon>Lachnospirales</taxon>
        <taxon>Lachnospiraceae</taxon>
        <taxon>Blautia</taxon>
    </lineage>
</organism>
<proteinExistence type="predicted"/>
<keyword evidence="2" id="KW-1185">Reference proteome</keyword>
<dbReference type="AlphaFoldDB" id="A0A7M2RDQ1"/>
<dbReference type="RefSeq" id="WP_193734456.1">
    <property type="nucleotide sequence ID" value="NZ_CP063304.1"/>
</dbReference>
<gene>
    <name evidence="1" type="ORF">INP51_08495</name>
</gene>
<evidence type="ECO:0000313" key="1">
    <source>
        <dbReference type="EMBL" id="QOV18094.1"/>
    </source>
</evidence>
<dbReference type="KEGG" id="bliq:INP51_08495"/>
<dbReference type="InterPro" id="IPR019271">
    <property type="entry name" value="DUF2284_metal-binding"/>
</dbReference>
<dbReference type="Pfam" id="PF10050">
    <property type="entry name" value="DUF2284"/>
    <property type="match status" value="1"/>
</dbReference>